<reference evidence="1" key="2">
    <citation type="submission" date="2013-05" db="EMBL/GenBank/DDBJ databases">
        <authorList>
            <person name="Carter J.-M."/>
            <person name="Baker S.C."/>
            <person name="Pink R."/>
            <person name="Carter D.R.F."/>
            <person name="Collins A."/>
            <person name="Tomlin J."/>
            <person name="Gibbs M."/>
            <person name="Breuker C.J."/>
        </authorList>
    </citation>
    <scope>NUCLEOTIDE SEQUENCE</scope>
    <source>
        <tissue evidence="1">Ovary</tissue>
    </source>
</reference>
<evidence type="ECO:0000313" key="1">
    <source>
        <dbReference type="EMBL" id="JAA84337.1"/>
    </source>
</evidence>
<proteinExistence type="predicted"/>
<reference evidence="1" key="1">
    <citation type="journal article" date="2013" name="BMC Genomics">
        <title>Unscrambling butterfly oogenesis.</title>
        <authorList>
            <person name="Carter J.M."/>
            <person name="Baker S.C."/>
            <person name="Pink R."/>
            <person name="Carter D.R."/>
            <person name="Collins A."/>
            <person name="Tomlin J."/>
            <person name="Gibbs M."/>
            <person name="Breuker C.J."/>
        </authorList>
    </citation>
    <scope>NUCLEOTIDE SEQUENCE</scope>
    <source>
        <tissue evidence="1">Ovary</tissue>
    </source>
</reference>
<organism evidence="1">
    <name type="scientific">Pararge aegeria</name>
    <name type="common">speckled wood butterfly</name>
    <dbReference type="NCBI Taxonomy" id="116150"/>
    <lineage>
        <taxon>Eukaryota</taxon>
        <taxon>Metazoa</taxon>
        <taxon>Ecdysozoa</taxon>
        <taxon>Arthropoda</taxon>
        <taxon>Hexapoda</taxon>
        <taxon>Insecta</taxon>
        <taxon>Pterygota</taxon>
        <taxon>Neoptera</taxon>
        <taxon>Endopterygota</taxon>
        <taxon>Lepidoptera</taxon>
        <taxon>Glossata</taxon>
        <taxon>Ditrysia</taxon>
        <taxon>Papilionoidea</taxon>
        <taxon>Nymphalidae</taxon>
        <taxon>Satyrinae</taxon>
        <taxon>Satyrini</taxon>
        <taxon>Parargina</taxon>
        <taxon>Pararge</taxon>
    </lineage>
</organism>
<feature type="non-terminal residue" evidence="1">
    <location>
        <position position="83"/>
    </location>
</feature>
<dbReference type="EMBL" id="GAIX01008223">
    <property type="protein sequence ID" value="JAA84337.1"/>
    <property type="molecule type" value="Transcribed_RNA"/>
</dbReference>
<name>S4PVN6_9NEOP</name>
<dbReference type="AlphaFoldDB" id="S4PVN6"/>
<sequence>MFITKTVLKTLHSVRSQNVQKINAVLNNVSSFYNETRKKLEFLANIIYGECLEQIFGYLNTECHDAVMNLCENIFFPFNNKQS</sequence>
<protein>
    <submittedName>
        <fullName evidence="1">Uncharacterized protein</fullName>
    </submittedName>
</protein>
<accession>S4PVN6</accession>